<dbReference type="InterPro" id="IPR024311">
    <property type="entry name" value="Lipocalin-like"/>
</dbReference>
<dbReference type="OrthoDB" id="118834at2"/>
<comment type="caution">
    <text evidence="2">The sequence shown here is derived from an EMBL/GenBank/DDBJ whole genome shotgun (WGS) entry which is preliminary data.</text>
</comment>
<dbReference type="AlphaFoldDB" id="A0A3N6Q598"/>
<dbReference type="Proteomes" id="UP000269154">
    <property type="component" value="Unassembled WGS sequence"/>
</dbReference>
<protein>
    <submittedName>
        <fullName evidence="2">Lipocalin-like domain-containing protein</fullName>
    </submittedName>
</protein>
<evidence type="ECO:0000313" key="2">
    <source>
        <dbReference type="EMBL" id="RQH35905.1"/>
    </source>
</evidence>
<gene>
    <name evidence="2" type="ORF">D5R40_19700</name>
</gene>
<evidence type="ECO:0000259" key="1">
    <source>
        <dbReference type="Pfam" id="PF13924"/>
    </source>
</evidence>
<sequence length="147" mass="16927">MVQNRFVGTWRLVSFELKDVNGKVSYPYGKDTIGYLMYTEDGYMSTVIMAARRPKFSSADFLGGSTQEKANAMETYISYCGSYEIKDKKVIHHVKASLFPNWVGTNQERFFEFTENYLLLTTPSFKVSDKRLTGDLIWEPCIKTILN</sequence>
<evidence type="ECO:0000313" key="3">
    <source>
        <dbReference type="Proteomes" id="UP000269154"/>
    </source>
</evidence>
<proteinExistence type="predicted"/>
<feature type="domain" description="Lipocalin-like" evidence="1">
    <location>
        <begin position="7"/>
        <end position="139"/>
    </location>
</feature>
<organism evidence="2 3">
    <name type="scientific">Okeania hirsuta</name>
    <dbReference type="NCBI Taxonomy" id="1458930"/>
    <lineage>
        <taxon>Bacteria</taxon>
        <taxon>Bacillati</taxon>
        <taxon>Cyanobacteriota</taxon>
        <taxon>Cyanophyceae</taxon>
        <taxon>Oscillatoriophycideae</taxon>
        <taxon>Oscillatoriales</taxon>
        <taxon>Microcoleaceae</taxon>
        <taxon>Okeania</taxon>
    </lineage>
</organism>
<reference evidence="2 3" key="1">
    <citation type="journal article" date="2018" name="ACS Chem. Biol.">
        <title>Ketoreductase domain dysfunction expands chemodiversity: malyngamide biosynthesis in the cyanobacterium Okeania hirsuta.</title>
        <authorList>
            <person name="Moss N.A."/>
            <person name="Leao T."/>
            <person name="Rankin M."/>
            <person name="McCullough T.M."/>
            <person name="Qu P."/>
            <person name="Korobeynikov A."/>
            <person name="Smith J.L."/>
            <person name="Gerwick L."/>
            <person name="Gerwick W.H."/>
        </authorList>
    </citation>
    <scope>NUCLEOTIDE SEQUENCE [LARGE SCALE GENOMIC DNA]</scope>
    <source>
        <strain evidence="2 3">PAB10Feb10-1</strain>
    </source>
</reference>
<name>A0A3N6Q598_9CYAN</name>
<dbReference type="EMBL" id="RCBY01000122">
    <property type="protein sequence ID" value="RQH35905.1"/>
    <property type="molecule type" value="Genomic_DNA"/>
</dbReference>
<accession>A0A3N6Q598</accession>
<dbReference type="RefSeq" id="WP_124147270.1">
    <property type="nucleotide sequence ID" value="NZ_CAWOKI010000251.1"/>
</dbReference>
<dbReference type="Pfam" id="PF13924">
    <property type="entry name" value="Lipocalin_5"/>
    <property type="match status" value="1"/>
</dbReference>
<keyword evidence="3" id="KW-1185">Reference proteome</keyword>